<protein>
    <submittedName>
        <fullName evidence="1">4075_t:CDS:1</fullName>
    </submittedName>
</protein>
<organism evidence="1 2">
    <name type="scientific">Gigaspora margarita</name>
    <dbReference type="NCBI Taxonomy" id="4874"/>
    <lineage>
        <taxon>Eukaryota</taxon>
        <taxon>Fungi</taxon>
        <taxon>Fungi incertae sedis</taxon>
        <taxon>Mucoromycota</taxon>
        <taxon>Glomeromycotina</taxon>
        <taxon>Glomeromycetes</taxon>
        <taxon>Diversisporales</taxon>
        <taxon>Gigasporaceae</taxon>
        <taxon>Gigaspora</taxon>
    </lineage>
</organism>
<name>A0ABN7V4Y6_GIGMA</name>
<keyword evidence="2" id="KW-1185">Reference proteome</keyword>
<accession>A0ABN7V4Y6</accession>
<dbReference type="EMBL" id="CAJVQB010009583">
    <property type="protein sequence ID" value="CAG8731638.1"/>
    <property type="molecule type" value="Genomic_DNA"/>
</dbReference>
<proteinExistence type="predicted"/>
<evidence type="ECO:0000313" key="2">
    <source>
        <dbReference type="Proteomes" id="UP000789901"/>
    </source>
</evidence>
<gene>
    <name evidence="1" type="ORF">GMARGA_LOCUS14454</name>
</gene>
<reference evidence="1 2" key="1">
    <citation type="submission" date="2021-06" db="EMBL/GenBank/DDBJ databases">
        <authorList>
            <person name="Kallberg Y."/>
            <person name="Tangrot J."/>
            <person name="Rosling A."/>
        </authorList>
    </citation>
    <scope>NUCLEOTIDE SEQUENCE [LARGE SCALE GENOMIC DNA]</scope>
    <source>
        <strain evidence="1 2">120-4 pot B 10/14</strain>
    </source>
</reference>
<dbReference type="Proteomes" id="UP000789901">
    <property type="component" value="Unassembled WGS sequence"/>
</dbReference>
<comment type="caution">
    <text evidence="1">The sequence shown here is derived from an EMBL/GenBank/DDBJ whole genome shotgun (WGS) entry which is preliminary data.</text>
</comment>
<sequence>MKHKEIIPMVNKIIYQKTKGFGKILWDLSLDKIESKITFLKKLKNPPHPKLVEGLLQIISAFDTFLDTSSQDSKNDKFCIIGKELFSNVSITPAKDQNESADSLWYGKCKFYFLQILLLKFFRGLLKELYELALVCWYDILLQEPELYSYPQLYYSKEYDIIPIGSIIQEVHIVPKFDKKNCFLLNQYMF</sequence>
<evidence type="ECO:0000313" key="1">
    <source>
        <dbReference type="EMBL" id="CAG8731638.1"/>
    </source>
</evidence>